<feature type="region of interest" description="Disordered" evidence="1">
    <location>
        <begin position="775"/>
        <end position="945"/>
    </location>
</feature>
<feature type="region of interest" description="Disordered" evidence="1">
    <location>
        <begin position="23"/>
        <end position="189"/>
    </location>
</feature>
<protein>
    <submittedName>
        <fullName evidence="2">CSON008552 protein</fullName>
    </submittedName>
</protein>
<feature type="compositionally biased region" description="Polar residues" evidence="1">
    <location>
        <begin position="802"/>
        <end position="820"/>
    </location>
</feature>
<evidence type="ECO:0000256" key="1">
    <source>
        <dbReference type="SAM" id="MobiDB-lite"/>
    </source>
</evidence>
<accession>A0A336MX04</accession>
<feature type="compositionally biased region" description="Basic residues" evidence="1">
    <location>
        <begin position="784"/>
        <end position="794"/>
    </location>
</feature>
<feature type="compositionally biased region" description="Polar residues" evidence="1">
    <location>
        <begin position="138"/>
        <end position="148"/>
    </location>
</feature>
<reference evidence="2" key="1">
    <citation type="submission" date="2018-07" db="EMBL/GenBank/DDBJ databases">
        <authorList>
            <person name="Quirk P.G."/>
            <person name="Krulwich T.A."/>
        </authorList>
    </citation>
    <scope>NUCLEOTIDE SEQUENCE</scope>
</reference>
<sequence>MYQNKNNETVNLMMERRRTLDKLHKLGFGKRSASTEVKSSSKTEKLKELTELLKGSRGGSSSTQSSPPCSNIPIPPPLPPPLPPPVPLRNKRKPKSLQHLLKSQQSTDSDHSESISSLPPIDSDPQISISSPALEMHSSGTISPNSIPSPIVGSPDKHTLRPNSSASNLESAQNQLSHELYDSHSSRSTNYLNDDEFLTKLTRPESRQIIGSYTQTTIPFRSASFSQADYNAYKYRQNKDKDKTSLDLEHMKMEGDRKSKVHFDVNDPHHSKVEHVDKGTDTNRYPEKSELNLNLNENGRLSENLPITEVEIATEAIEQCLNSESKRNSDIETILEEGHLNEQDEVTENVKEPLDFKIVKASEVELESLIEEEAPPTPTVKSEEQKASTCVIPIPVYDSVVKEWSTTSPSEQWIQSGETVSNDADKSLQEGKLNNSMSFESKCCDIETDTLSDMCQAPEGKSDEIASVVPELTIESNEANKHDLEITETVPKDSANLDENVVLRNDSQTPEIGHIEVRKRHSNNESVNYQSDSGPNSPLLSPTEEKRRIDKSKRRKGIYIQWPAIENSQEAEFDKSSTAEDSTPPWQCNITPKVFESAASELDVTHPDLTKIRIMNEFDKEIKENNESEIPNKNKELSKSVSDPGTPDLEKQQPTFKENIQRGSLTYQSSDEKDDSLNINNPLKQFKNLFIRGDSMSDNECDRSHDRMSAPHSSHLGDFDLKRYSKRPLRGPYGQMLEAEMKKPSPKVHYEELLEELNRKVESLSPMRGRGISSLSFDESSIPHSHKMKNRKAHTLLPVPSHTRTASSPSQLLEITQRTPSPIPHTRTDSDKHNKKLSLDCHHANLDAKPKRASSDTTDKHSKRSSSSASDKSDKQGRFSSRTPSERSFILHTPETPKGPVPSPELLAELLKGSSEKLTTEQHQQSSRSSNTQSGHHQSSSLGDFGCDLPPAIVKCLNHSIK</sequence>
<feature type="compositionally biased region" description="Basic and acidic residues" evidence="1">
    <location>
        <begin position="39"/>
        <end position="51"/>
    </location>
</feature>
<dbReference type="AlphaFoldDB" id="A0A336MX04"/>
<feature type="region of interest" description="Disordered" evidence="1">
    <location>
        <begin position="624"/>
        <end position="678"/>
    </location>
</feature>
<name>A0A336MX04_CULSO</name>
<feature type="compositionally biased region" description="Basic and acidic residues" evidence="1">
    <location>
        <begin position="624"/>
        <end position="638"/>
    </location>
</feature>
<feature type="compositionally biased region" description="Basic and acidic residues" evidence="1">
    <location>
        <begin position="826"/>
        <end position="860"/>
    </location>
</feature>
<feature type="compositionally biased region" description="Polar residues" evidence="1">
    <location>
        <begin position="524"/>
        <end position="540"/>
    </location>
</feature>
<feature type="compositionally biased region" description="Polar residues" evidence="1">
    <location>
        <begin position="652"/>
        <end position="669"/>
    </location>
</feature>
<dbReference type="OMA" id="NECERMA"/>
<feature type="compositionally biased region" description="Polar residues" evidence="1">
    <location>
        <begin position="921"/>
        <end position="942"/>
    </location>
</feature>
<feature type="compositionally biased region" description="Low complexity" evidence="1">
    <location>
        <begin position="114"/>
        <end position="132"/>
    </location>
</feature>
<feature type="region of interest" description="Disordered" evidence="1">
    <location>
        <begin position="503"/>
        <end position="553"/>
    </location>
</feature>
<evidence type="ECO:0000313" key="2">
    <source>
        <dbReference type="EMBL" id="SSX34776.1"/>
    </source>
</evidence>
<gene>
    <name evidence="2" type="primary">CSON008552</name>
</gene>
<dbReference type="VEuPathDB" id="VectorBase:CSON008552"/>
<organism evidence="2">
    <name type="scientific">Culicoides sonorensis</name>
    <name type="common">Biting midge</name>
    <dbReference type="NCBI Taxonomy" id="179676"/>
    <lineage>
        <taxon>Eukaryota</taxon>
        <taxon>Metazoa</taxon>
        <taxon>Ecdysozoa</taxon>
        <taxon>Arthropoda</taxon>
        <taxon>Hexapoda</taxon>
        <taxon>Insecta</taxon>
        <taxon>Pterygota</taxon>
        <taxon>Neoptera</taxon>
        <taxon>Endopterygota</taxon>
        <taxon>Diptera</taxon>
        <taxon>Nematocera</taxon>
        <taxon>Chironomoidea</taxon>
        <taxon>Ceratopogonidae</taxon>
        <taxon>Ceratopogoninae</taxon>
        <taxon>Culicoides</taxon>
        <taxon>Monoculicoides</taxon>
    </lineage>
</organism>
<dbReference type="EMBL" id="UFQT01003228">
    <property type="protein sequence ID" value="SSX34776.1"/>
    <property type="molecule type" value="Genomic_DNA"/>
</dbReference>
<feature type="compositionally biased region" description="Pro residues" evidence="1">
    <location>
        <begin position="73"/>
        <end position="87"/>
    </location>
</feature>
<proteinExistence type="predicted"/>
<feature type="compositionally biased region" description="Polar residues" evidence="1">
    <location>
        <begin position="161"/>
        <end position="177"/>
    </location>
</feature>
<feature type="compositionally biased region" description="Low complexity" evidence="1">
    <location>
        <begin position="52"/>
        <end position="72"/>
    </location>
</feature>